<dbReference type="EMBL" id="CALNXI010000705">
    <property type="protein sequence ID" value="CAH3037031.1"/>
    <property type="molecule type" value="Genomic_DNA"/>
</dbReference>
<evidence type="ECO:0000313" key="4">
    <source>
        <dbReference type="EMBL" id="CAH3037031.1"/>
    </source>
</evidence>
<dbReference type="InterPro" id="IPR029006">
    <property type="entry name" value="ADF-H/Gelsolin-like_dom_sf"/>
</dbReference>
<proteinExistence type="inferred from homology"/>
<keyword evidence="2" id="KW-0009">Actin-binding</keyword>
<evidence type="ECO:0000259" key="3">
    <source>
        <dbReference type="PROSITE" id="PS51263"/>
    </source>
</evidence>
<gene>
    <name evidence="4" type="ORF">PEVE_00039721</name>
</gene>
<dbReference type="SMART" id="SM00102">
    <property type="entry name" value="ADF"/>
    <property type="match status" value="1"/>
</dbReference>
<dbReference type="PANTHER" id="PTHR11913">
    <property type="entry name" value="COFILIN-RELATED"/>
    <property type="match status" value="1"/>
</dbReference>
<comment type="similarity">
    <text evidence="1">Belongs to the actin-binding proteins ADF family.</text>
</comment>
<comment type="caution">
    <text evidence="4">The sequence shown here is derived from an EMBL/GenBank/DDBJ whole genome shotgun (WGS) entry which is preliminary data.</text>
</comment>
<dbReference type="PROSITE" id="PS51263">
    <property type="entry name" value="ADF_H"/>
    <property type="match status" value="1"/>
</dbReference>
<reference evidence="4 5" key="1">
    <citation type="submission" date="2022-05" db="EMBL/GenBank/DDBJ databases">
        <authorList>
            <consortium name="Genoscope - CEA"/>
            <person name="William W."/>
        </authorList>
    </citation>
    <scope>NUCLEOTIDE SEQUENCE [LARGE SCALE GENOMIC DNA]</scope>
</reference>
<keyword evidence="5" id="KW-1185">Reference proteome</keyword>
<feature type="non-terminal residue" evidence="4">
    <location>
        <position position="1"/>
    </location>
</feature>
<dbReference type="Proteomes" id="UP001159427">
    <property type="component" value="Unassembled WGS sequence"/>
</dbReference>
<evidence type="ECO:0000256" key="1">
    <source>
        <dbReference type="ARBA" id="ARBA00006844"/>
    </source>
</evidence>
<dbReference type="InterPro" id="IPR002108">
    <property type="entry name" value="ADF-H"/>
</dbReference>
<dbReference type="Pfam" id="PF00241">
    <property type="entry name" value="Cofilin_ADF"/>
    <property type="match status" value="1"/>
</dbReference>
<dbReference type="InterPro" id="IPR017904">
    <property type="entry name" value="ADF/Cofilin"/>
</dbReference>
<organism evidence="4 5">
    <name type="scientific">Porites evermanni</name>
    <dbReference type="NCBI Taxonomy" id="104178"/>
    <lineage>
        <taxon>Eukaryota</taxon>
        <taxon>Metazoa</taxon>
        <taxon>Cnidaria</taxon>
        <taxon>Anthozoa</taxon>
        <taxon>Hexacorallia</taxon>
        <taxon>Scleractinia</taxon>
        <taxon>Fungiina</taxon>
        <taxon>Poritidae</taxon>
        <taxon>Porites</taxon>
    </lineage>
</organism>
<dbReference type="Gene3D" id="3.40.20.10">
    <property type="entry name" value="Severin"/>
    <property type="match status" value="1"/>
</dbReference>
<sequence>NPSGILVKEECVAAFKEIKRKQWKYVIFKVTENRKYIAVWKKVKQSTYGDFLKLFVGDECFYALYDFAYETEDRRPVSKIVFFSWTPEDSKKERAIYASSRVPFYNKINPNLPSVEATHPDDLQEDQVTEKVQQKRIIRRI</sequence>
<evidence type="ECO:0000256" key="2">
    <source>
        <dbReference type="ARBA" id="ARBA00023203"/>
    </source>
</evidence>
<feature type="domain" description="ADF-H" evidence="3">
    <location>
        <begin position="3"/>
        <end position="133"/>
    </location>
</feature>
<protein>
    <recommendedName>
        <fullName evidence="3">ADF-H domain-containing protein</fullName>
    </recommendedName>
</protein>
<accession>A0ABN8MVQ4</accession>
<name>A0ABN8MVQ4_9CNID</name>
<dbReference type="SUPFAM" id="SSF55753">
    <property type="entry name" value="Actin depolymerizing proteins"/>
    <property type="match status" value="1"/>
</dbReference>
<evidence type="ECO:0000313" key="5">
    <source>
        <dbReference type="Proteomes" id="UP001159427"/>
    </source>
</evidence>